<reference evidence="1 2" key="1">
    <citation type="submission" date="2019-03" db="EMBL/GenBank/DDBJ databases">
        <title>Genomic Encyclopedia of Type Strains, Phase IV (KMG-IV): sequencing the most valuable type-strain genomes for metagenomic binning, comparative biology and taxonomic classification.</title>
        <authorList>
            <person name="Goeker M."/>
        </authorList>
    </citation>
    <scope>NUCLEOTIDE SEQUENCE [LARGE SCALE GENOMIC DNA]</scope>
    <source>
        <strain evidence="1 2">DSM 24766</strain>
    </source>
</reference>
<dbReference type="Proteomes" id="UP000295050">
    <property type="component" value="Unassembled WGS sequence"/>
</dbReference>
<organism evidence="1 2">
    <name type="scientific">Rhodovulum bhavnagarense</name>
    <dbReference type="NCBI Taxonomy" id="992286"/>
    <lineage>
        <taxon>Bacteria</taxon>
        <taxon>Pseudomonadati</taxon>
        <taxon>Pseudomonadota</taxon>
        <taxon>Alphaproteobacteria</taxon>
        <taxon>Rhodobacterales</taxon>
        <taxon>Paracoccaceae</taxon>
        <taxon>Rhodovulum</taxon>
    </lineage>
</organism>
<dbReference type="SUPFAM" id="SSF52540">
    <property type="entry name" value="P-loop containing nucleoside triphosphate hydrolases"/>
    <property type="match status" value="1"/>
</dbReference>
<evidence type="ECO:0000313" key="2">
    <source>
        <dbReference type="Proteomes" id="UP000295050"/>
    </source>
</evidence>
<protein>
    <submittedName>
        <fullName evidence="1">Sulfotransferase family protein</fullName>
    </submittedName>
</protein>
<gene>
    <name evidence="1" type="ORF">EV663_101686</name>
</gene>
<name>A0A4R2RMB9_9RHOB</name>
<keyword evidence="2" id="KW-1185">Reference proteome</keyword>
<evidence type="ECO:0000313" key="1">
    <source>
        <dbReference type="EMBL" id="TCP63417.1"/>
    </source>
</evidence>
<dbReference type="RefSeq" id="WP_132950336.1">
    <property type="nucleotide sequence ID" value="NZ_SLXU01000001.1"/>
</dbReference>
<keyword evidence="1" id="KW-0808">Transferase</keyword>
<dbReference type="GO" id="GO:0016740">
    <property type="term" value="F:transferase activity"/>
    <property type="evidence" value="ECO:0007669"/>
    <property type="project" value="UniProtKB-KW"/>
</dbReference>
<dbReference type="Gene3D" id="3.40.50.300">
    <property type="entry name" value="P-loop containing nucleotide triphosphate hydrolases"/>
    <property type="match status" value="1"/>
</dbReference>
<dbReference type="EMBL" id="SLXU01000001">
    <property type="protein sequence ID" value="TCP63417.1"/>
    <property type="molecule type" value="Genomic_DNA"/>
</dbReference>
<dbReference type="AlphaFoldDB" id="A0A4R2RMB9"/>
<dbReference type="Pfam" id="PF13469">
    <property type="entry name" value="Sulfotransfer_3"/>
    <property type="match status" value="1"/>
</dbReference>
<sequence length="312" mass="34635">MMDAPSVPDPVFVLAAPRSFTSLITAMIGQHPELYGLPELNLFQCDLMEEFNTGLTPDGISKSPVWKTMRHGLLRTVAELYAGEQTVESIHMAERWLARRADRTSAEVFHELCKSIAPLRVVEKSPGVLRKQVFMDRMLEAFPNARFIHLLRSPVDQGRSVLKAKGGIGVLLAMNCVDYRGEEAALEPQILWHDTQVQILRFLDKLPDEQFVTVRGEDLLNDLDNSLGALCRWLGVSDDVEAIAAMKRPEESAYSCLGPANARLGNDVNFLRSPALREGGVTSTPLDAPLPWRADAAPLHPRVQALARELGY</sequence>
<dbReference type="OrthoDB" id="1441538at2"/>
<proteinExistence type="predicted"/>
<accession>A0A4R2RMB9</accession>
<comment type="caution">
    <text evidence="1">The sequence shown here is derived from an EMBL/GenBank/DDBJ whole genome shotgun (WGS) entry which is preliminary data.</text>
</comment>
<dbReference type="InterPro" id="IPR027417">
    <property type="entry name" value="P-loop_NTPase"/>
</dbReference>